<accession>A0A7C9FPF8</accession>
<keyword evidence="1" id="KW-0812">Transmembrane</keyword>
<organism evidence="3 4">
    <name type="scientific">Salmonirosea aquatica</name>
    <dbReference type="NCBI Taxonomy" id="2654236"/>
    <lineage>
        <taxon>Bacteria</taxon>
        <taxon>Pseudomonadati</taxon>
        <taxon>Bacteroidota</taxon>
        <taxon>Cytophagia</taxon>
        <taxon>Cytophagales</taxon>
        <taxon>Spirosomataceae</taxon>
        <taxon>Salmonirosea</taxon>
    </lineage>
</organism>
<dbReference type="PROSITE" id="PS51257">
    <property type="entry name" value="PROKAR_LIPOPROTEIN"/>
    <property type="match status" value="1"/>
</dbReference>
<keyword evidence="2" id="KW-0732">Signal</keyword>
<dbReference type="Proteomes" id="UP000479293">
    <property type="component" value="Unassembled WGS sequence"/>
</dbReference>
<name>A0A7C9FPF8_9BACT</name>
<gene>
    <name evidence="3" type="ORF">GBK04_07410</name>
</gene>
<comment type="caution">
    <text evidence="3">The sequence shown here is derived from an EMBL/GenBank/DDBJ whole genome shotgun (WGS) entry which is preliminary data.</text>
</comment>
<evidence type="ECO:0000256" key="2">
    <source>
        <dbReference type="SAM" id="SignalP"/>
    </source>
</evidence>
<feature type="transmembrane region" description="Helical" evidence="1">
    <location>
        <begin position="184"/>
        <end position="204"/>
    </location>
</feature>
<keyword evidence="4" id="KW-1185">Reference proteome</keyword>
<dbReference type="EMBL" id="WHLY01000002">
    <property type="protein sequence ID" value="MPR33189.1"/>
    <property type="molecule type" value="Genomic_DNA"/>
</dbReference>
<sequence>MKKLSTIYLLGALVTLSSCAREYPVFNQMPRNAYIGQPNRSEVKAQAPAEVAVVTPAAPNATEVESVPVSEVIAEGRVSEVLEKNTPKQIDEQLESALATTQGQKLMAKPAIAAQINKVRAMMAKPEMQNATPSDVQVTKASKLIDKSVKKSMEPAAAKALNRNLKLGLILVGVGIILSVIPGVWYLGGIVGLIGVIFIIIGLLEM</sequence>
<evidence type="ECO:0000256" key="1">
    <source>
        <dbReference type="SAM" id="Phobius"/>
    </source>
</evidence>
<keyword evidence="1" id="KW-0472">Membrane</keyword>
<feature type="signal peptide" evidence="2">
    <location>
        <begin position="1"/>
        <end position="20"/>
    </location>
</feature>
<proteinExistence type="predicted"/>
<protein>
    <submittedName>
        <fullName evidence="3">Uncharacterized protein</fullName>
    </submittedName>
</protein>
<evidence type="ECO:0000313" key="3">
    <source>
        <dbReference type="EMBL" id="MPR33189.1"/>
    </source>
</evidence>
<evidence type="ECO:0000313" key="4">
    <source>
        <dbReference type="Proteomes" id="UP000479293"/>
    </source>
</evidence>
<dbReference type="RefSeq" id="WP_152758246.1">
    <property type="nucleotide sequence ID" value="NZ_WHLY01000002.1"/>
</dbReference>
<feature type="chain" id="PRO_5028979663" evidence="2">
    <location>
        <begin position="21"/>
        <end position="206"/>
    </location>
</feature>
<dbReference type="AlphaFoldDB" id="A0A7C9FPF8"/>
<reference evidence="3 4" key="1">
    <citation type="submission" date="2019-10" db="EMBL/GenBank/DDBJ databases">
        <title>Draft Genome Sequence of Cytophagaceae sp. SJW1-29.</title>
        <authorList>
            <person name="Choi A."/>
        </authorList>
    </citation>
    <scope>NUCLEOTIDE SEQUENCE [LARGE SCALE GENOMIC DNA]</scope>
    <source>
        <strain evidence="3 4">SJW1-29</strain>
    </source>
</reference>
<keyword evidence="1" id="KW-1133">Transmembrane helix</keyword>